<proteinExistence type="predicted"/>
<feature type="region of interest" description="Disordered" evidence="1">
    <location>
        <begin position="98"/>
        <end position="131"/>
    </location>
</feature>
<organism evidence="2">
    <name type="scientific">Solanum chilense</name>
    <name type="common">Tomato</name>
    <name type="synonym">Lycopersicon chilense</name>
    <dbReference type="NCBI Taxonomy" id="4083"/>
    <lineage>
        <taxon>Eukaryota</taxon>
        <taxon>Viridiplantae</taxon>
        <taxon>Streptophyta</taxon>
        <taxon>Embryophyta</taxon>
        <taxon>Tracheophyta</taxon>
        <taxon>Spermatophyta</taxon>
        <taxon>Magnoliopsida</taxon>
        <taxon>eudicotyledons</taxon>
        <taxon>Gunneridae</taxon>
        <taxon>Pentapetalae</taxon>
        <taxon>asterids</taxon>
        <taxon>lamiids</taxon>
        <taxon>Solanales</taxon>
        <taxon>Solanaceae</taxon>
        <taxon>Solanoideae</taxon>
        <taxon>Solaneae</taxon>
        <taxon>Solanum</taxon>
        <taxon>Solanum subgen. Lycopersicon</taxon>
    </lineage>
</organism>
<evidence type="ECO:0008006" key="3">
    <source>
        <dbReference type="Google" id="ProtNLM"/>
    </source>
</evidence>
<protein>
    <recommendedName>
        <fullName evidence="3">CCHC-type domain-containing protein</fullName>
    </recommendedName>
</protein>
<evidence type="ECO:0000256" key="1">
    <source>
        <dbReference type="SAM" id="MobiDB-lite"/>
    </source>
</evidence>
<sequence>MIRMRRFILKYSKLIKFLKLLKVLKEIKVMKPLLGVKKHYGNCLACTSGCFGYGKDDHKARDCPTTSSTGSEGKQVAPNVPKDDVPKAKAHFYVLRARGSNTDDDEDDGEGNRLKLRLGSRGSQVPASVPNHGTIGRSVDWETTSRLATVCELYSCVVHCK</sequence>
<feature type="region of interest" description="Disordered" evidence="1">
    <location>
        <begin position="61"/>
        <end position="84"/>
    </location>
</feature>
<reference evidence="2" key="1">
    <citation type="submission" date="2019-05" db="EMBL/GenBank/DDBJ databases">
        <title>The de novo reference genome and transcriptome assemblies of the wild tomato species Solanum chilense.</title>
        <authorList>
            <person name="Stam R."/>
            <person name="Nosenko T."/>
            <person name="Hoerger A.C."/>
            <person name="Stephan W."/>
            <person name="Seidel M.A."/>
            <person name="Kuhn J.M.M."/>
            <person name="Haberer G."/>
            <person name="Tellier A."/>
        </authorList>
    </citation>
    <scope>NUCLEOTIDE SEQUENCE</scope>
    <source>
        <tissue evidence="2">Mature leaves</tissue>
    </source>
</reference>
<dbReference type="EMBL" id="RXGB01001114">
    <property type="protein sequence ID" value="TMX00225.1"/>
    <property type="molecule type" value="Genomic_DNA"/>
</dbReference>
<gene>
    <name evidence="2" type="ORF">EJD97_001171</name>
</gene>
<dbReference type="AlphaFoldDB" id="A0A6N2BZ98"/>
<accession>A0A6N2BZ98</accession>
<evidence type="ECO:0000313" key="2">
    <source>
        <dbReference type="EMBL" id="TMX00225.1"/>
    </source>
</evidence>
<comment type="caution">
    <text evidence="2">The sequence shown here is derived from an EMBL/GenBank/DDBJ whole genome shotgun (WGS) entry which is preliminary data.</text>
</comment>
<name>A0A6N2BZ98_SOLCI</name>